<sequence length="119" mass="14104">MSKFNRNVFVRNIPVQSSKTWGKSVKSAMNDFVETMWWRFLPGTVINVRWPAQVEVQLPRHPQITCVTTDPNDIYRPHLETYCGKQLVDWHWRTNGESLDIKFRPGKSRWATLFAIRWA</sequence>
<protein>
    <submittedName>
        <fullName evidence="1">Uncharacterized protein</fullName>
    </submittedName>
</protein>
<evidence type="ECO:0000313" key="1">
    <source>
        <dbReference type="EMBL" id="CAB4130025.1"/>
    </source>
</evidence>
<organism evidence="1">
    <name type="scientific">uncultured Caudovirales phage</name>
    <dbReference type="NCBI Taxonomy" id="2100421"/>
    <lineage>
        <taxon>Viruses</taxon>
        <taxon>Duplodnaviria</taxon>
        <taxon>Heunggongvirae</taxon>
        <taxon>Uroviricota</taxon>
        <taxon>Caudoviricetes</taxon>
        <taxon>Peduoviridae</taxon>
        <taxon>Maltschvirus</taxon>
        <taxon>Maltschvirus maltsch</taxon>
    </lineage>
</organism>
<reference evidence="1" key="1">
    <citation type="submission" date="2020-04" db="EMBL/GenBank/DDBJ databases">
        <authorList>
            <person name="Chiriac C."/>
            <person name="Salcher M."/>
            <person name="Ghai R."/>
            <person name="Kavagutti S V."/>
        </authorList>
    </citation>
    <scope>NUCLEOTIDE SEQUENCE</scope>
</reference>
<name>A0A6J5L7N8_9CAUD</name>
<accession>A0A6J5L7N8</accession>
<gene>
    <name evidence="1" type="ORF">UFOVP116_232</name>
</gene>
<proteinExistence type="predicted"/>
<dbReference type="EMBL" id="LR796237">
    <property type="protein sequence ID" value="CAB4130025.1"/>
    <property type="molecule type" value="Genomic_DNA"/>
</dbReference>